<sequence length="196" mass="22584">MKSSREFNKNQLIMPLQVLGQQISNKQYPNRLQQDNLHNLSKIKKCCPDLSNSDQSSKFNVDTKVQKDNNSGQLYFNKQHSKSLEFITQEILQDDFQQNHDIGFSYANKIRGTCPKASNNGSCINLDLTDNEYLFKNIMHLNLQDTEKDLCELLENLSSDSEQNVSIQQNFMEVNNAKLNVFKNIIGGDIDWKTLM</sequence>
<accession>A0A9P8LXL1</accession>
<dbReference type="AlphaFoldDB" id="A0A9P8LXL1"/>
<reference evidence="1 2" key="1">
    <citation type="journal article" date="2014" name="PLoS Genet.">
        <title>The Genome of Spironucleus salmonicida Highlights a Fish Pathogen Adapted to Fluctuating Environments.</title>
        <authorList>
            <person name="Xu F."/>
            <person name="Jerlstrom-Hultqvist J."/>
            <person name="Einarsson E."/>
            <person name="Astvaldsson A."/>
            <person name="Svard S.G."/>
            <person name="Andersson J.O."/>
        </authorList>
    </citation>
    <scope>NUCLEOTIDE SEQUENCE [LARGE SCALE GENOMIC DNA]</scope>
    <source>
        <strain evidence="1 2">ATCC 50377</strain>
    </source>
</reference>
<organism evidence="1 2">
    <name type="scientific">Spironucleus salmonicida</name>
    <dbReference type="NCBI Taxonomy" id="348837"/>
    <lineage>
        <taxon>Eukaryota</taxon>
        <taxon>Metamonada</taxon>
        <taxon>Diplomonadida</taxon>
        <taxon>Hexamitidae</taxon>
        <taxon>Hexamitinae</taxon>
        <taxon>Spironucleus</taxon>
    </lineage>
</organism>
<proteinExistence type="predicted"/>
<protein>
    <submittedName>
        <fullName evidence="1">Uncharacterized protein</fullName>
    </submittedName>
</protein>
<dbReference type="GeneID" id="94295859"/>
<dbReference type="KEGG" id="ssao:94295859"/>
<comment type="caution">
    <text evidence="1">The sequence shown here is derived from an EMBL/GenBank/DDBJ whole genome shotgun (WGS) entry which is preliminary data.</text>
</comment>
<keyword evidence="2" id="KW-1185">Reference proteome</keyword>
<dbReference type="Proteomes" id="UP000018208">
    <property type="component" value="Unassembled WGS sequence"/>
</dbReference>
<dbReference type="EMBL" id="AUWU02000002">
    <property type="protein sequence ID" value="KAH0576273.1"/>
    <property type="molecule type" value="Genomic_DNA"/>
</dbReference>
<dbReference type="RefSeq" id="XP_067767046.1">
    <property type="nucleotide sequence ID" value="XM_067905729.1"/>
</dbReference>
<gene>
    <name evidence="1" type="ORF">SS50377_21836</name>
</gene>
<evidence type="ECO:0000313" key="1">
    <source>
        <dbReference type="EMBL" id="KAH0576273.1"/>
    </source>
</evidence>
<evidence type="ECO:0000313" key="2">
    <source>
        <dbReference type="Proteomes" id="UP000018208"/>
    </source>
</evidence>
<name>A0A9P8LXL1_9EUKA</name>